<name>A0A6N2V7G3_9FIRM</name>
<dbReference type="EMBL" id="CACRSL010000005">
    <property type="protein sequence ID" value="VYT26369.1"/>
    <property type="molecule type" value="Genomic_DNA"/>
</dbReference>
<gene>
    <name evidence="2" type="primary">sbmC</name>
    <name evidence="2" type="ORF">AULFYP135_02353</name>
</gene>
<dbReference type="InterPro" id="IPR029442">
    <property type="entry name" value="GyrI-like"/>
</dbReference>
<reference evidence="2" key="1">
    <citation type="submission" date="2019-11" db="EMBL/GenBank/DDBJ databases">
        <authorList>
            <person name="Feng L."/>
        </authorList>
    </citation>
    <scope>NUCLEOTIDE SEQUENCE</scope>
    <source>
        <strain evidence="2">AundefinedLFYP135</strain>
    </source>
</reference>
<dbReference type="AlphaFoldDB" id="A0A6N2V7G3"/>
<accession>A0A6N2V7G3</accession>
<dbReference type="PANTHER" id="PTHR40055:SF1">
    <property type="entry name" value="TRANSCRIPTIONAL REGULATOR YGIV-RELATED"/>
    <property type="match status" value="1"/>
</dbReference>
<dbReference type="InterPro" id="IPR010499">
    <property type="entry name" value="AraC_E-bd"/>
</dbReference>
<organism evidence="2">
    <name type="scientific">uncultured Anaerotruncus sp</name>
    <dbReference type="NCBI Taxonomy" id="905011"/>
    <lineage>
        <taxon>Bacteria</taxon>
        <taxon>Bacillati</taxon>
        <taxon>Bacillota</taxon>
        <taxon>Clostridia</taxon>
        <taxon>Eubacteriales</taxon>
        <taxon>Oscillospiraceae</taxon>
        <taxon>Anaerotruncus</taxon>
        <taxon>environmental samples</taxon>
    </lineage>
</organism>
<dbReference type="Gene3D" id="3.20.80.10">
    <property type="entry name" value="Regulatory factor, effector binding domain"/>
    <property type="match status" value="1"/>
</dbReference>
<sequence>MNLHLETIPPCPVAKMGRTGPYGAENAALMEKMKSWARLHSLMGADSVLYAIAWDNPQTTQPEDCRYDVCLVLPQGLLPPDGDMTLGRIAGGRYAVAVLPHTPEGVAEGWDQLFPALSQLGVQPDPSRPILERYAARMIQSHQCELCVPIL</sequence>
<feature type="domain" description="AraC effector-binding" evidence="1">
    <location>
        <begin position="1"/>
        <end position="151"/>
    </location>
</feature>
<proteinExistence type="predicted"/>
<dbReference type="InterPro" id="IPR011256">
    <property type="entry name" value="Reg_factor_effector_dom_sf"/>
</dbReference>
<protein>
    <submittedName>
        <fullName evidence="2">DNA gyrase inhibitor</fullName>
    </submittedName>
</protein>
<evidence type="ECO:0000313" key="2">
    <source>
        <dbReference type="EMBL" id="VYT26369.1"/>
    </source>
</evidence>
<dbReference type="SUPFAM" id="SSF55136">
    <property type="entry name" value="Probable bacterial effector-binding domain"/>
    <property type="match status" value="1"/>
</dbReference>
<evidence type="ECO:0000259" key="1">
    <source>
        <dbReference type="SMART" id="SM00871"/>
    </source>
</evidence>
<dbReference type="Pfam" id="PF06445">
    <property type="entry name" value="GyrI-like"/>
    <property type="match status" value="1"/>
</dbReference>
<dbReference type="InterPro" id="IPR050908">
    <property type="entry name" value="SmbC-like"/>
</dbReference>
<dbReference type="PANTHER" id="PTHR40055">
    <property type="entry name" value="TRANSCRIPTIONAL REGULATOR YGIV-RELATED"/>
    <property type="match status" value="1"/>
</dbReference>
<dbReference type="SMART" id="SM00871">
    <property type="entry name" value="AraC_E_bind"/>
    <property type="match status" value="1"/>
</dbReference>